<evidence type="ECO:0000256" key="5">
    <source>
        <dbReference type="SAM" id="Phobius"/>
    </source>
</evidence>
<comment type="subcellular location">
    <subcellularLocation>
        <location evidence="1">Membrane</location>
        <topology evidence="1">Multi-pass membrane protein</topology>
    </subcellularLocation>
</comment>
<keyword evidence="2 5" id="KW-0812">Transmembrane</keyword>
<organism evidence="7 8">
    <name type="scientific">Gaetbulibacter jejuensis</name>
    <dbReference type="NCBI Taxonomy" id="584607"/>
    <lineage>
        <taxon>Bacteria</taxon>
        <taxon>Pseudomonadati</taxon>
        <taxon>Bacteroidota</taxon>
        <taxon>Flavobacteriia</taxon>
        <taxon>Flavobacteriales</taxon>
        <taxon>Flavobacteriaceae</taxon>
        <taxon>Gaetbulibacter</taxon>
    </lineage>
</organism>
<gene>
    <name evidence="7" type="ORF">GCM10009431_30260</name>
</gene>
<accession>A0ABN1JZ45</accession>
<dbReference type="InterPro" id="IPR010432">
    <property type="entry name" value="RDD"/>
</dbReference>
<feature type="transmembrane region" description="Helical" evidence="5">
    <location>
        <begin position="7"/>
        <end position="28"/>
    </location>
</feature>
<dbReference type="Proteomes" id="UP001500736">
    <property type="component" value="Unassembled WGS sequence"/>
</dbReference>
<comment type="caution">
    <text evidence="7">The sequence shown here is derived from an EMBL/GenBank/DDBJ whole genome shotgun (WGS) entry which is preliminary data.</text>
</comment>
<keyword evidence="4 5" id="KW-0472">Membrane</keyword>
<keyword evidence="3 5" id="KW-1133">Transmembrane helix</keyword>
<dbReference type="EMBL" id="BAAAGF010000005">
    <property type="protein sequence ID" value="GAA0750028.1"/>
    <property type="molecule type" value="Genomic_DNA"/>
</dbReference>
<proteinExistence type="predicted"/>
<evidence type="ECO:0000256" key="3">
    <source>
        <dbReference type="ARBA" id="ARBA00022989"/>
    </source>
</evidence>
<evidence type="ECO:0000313" key="8">
    <source>
        <dbReference type="Proteomes" id="UP001500736"/>
    </source>
</evidence>
<dbReference type="RefSeq" id="WP_418744789.1">
    <property type="nucleotide sequence ID" value="NZ_BAAAGF010000005.1"/>
</dbReference>
<feature type="transmembrane region" description="Helical" evidence="5">
    <location>
        <begin position="103"/>
        <end position="121"/>
    </location>
</feature>
<dbReference type="Pfam" id="PF06271">
    <property type="entry name" value="RDD"/>
    <property type="match status" value="1"/>
</dbReference>
<sequence length="139" mass="16470">MNIKNIYISRLFAFIIDMAIVKFGFNLINGYIFSLSYELTEVNILNNVFSFSFSLLVFVFFTYLILFDFLNNGLTFGKMILRIKVLNDQNSNLEIKEALKRSFYKFLTVLFIPISFILFLAKDNFLFQDYYTKTKTVFK</sequence>
<evidence type="ECO:0000313" key="7">
    <source>
        <dbReference type="EMBL" id="GAA0750028.1"/>
    </source>
</evidence>
<feature type="transmembrane region" description="Helical" evidence="5">
    <location>
        <begin position="48"/>
        <end position="70"/>
    </location>
</feature>
<evidence type="ECO:0000256" key="2">
    <source>
        <dbReference type="ARBA" id="ARBA00022692"/>
    </source>
</evidence>
<evidence type="ECO:0000256" key="1">
    <source>
        <dbReference type="ARBA" id="ARBA00004141"/>
    </source>
</evidence>
<reference evidence="7 8" key="1">
    <citation type="journal article" date="2019" name="Int. J. Syst. Evol. Microbiol.">
        <title>The Global Catalogue of Microorganisms (GCM) 10K type strain sequencing project: providing services to taxonomists for standard genome sequencing and annotation.</title>
        <authorList>
            <consortium name="The Broad Institute Genomics Platform"/>
            <consortium name="The Broad Institute Genome Sequencing Center for Infectious Disease"/>
            <person name="Wu L."/>
            <person name="Ma J."/>
        </authorList>
    </citation>
    <scope>NUCLEOTIDE SEQUENCE [LARGE SCALE GENOMIC DNA]</scope>
    <source>
        <strain evidence="7 8">JCM 15976</strain>
    </source>
</reference>
<evidence type="ECO:0000256" key="4">
    <source>
        <dbReference type="ARBA" id="ARBA00023136"/>
    </source>
</evidence>
<feature type="domain" description="RDD" evidence="6">
    <location>
        <begin position="9"/>
        <end position="121"/>
    </location>
</feature>
<protein>
    <recommendedName>
        <fullName evidence="6">RDD domain-containing protein</fullName>
    </recommendedName>
</protein>
<keyword evidence="8" id="KW-1185">Reference proteome</keyword>
<name>A0ABN1JZ45_9FLAO</name>
<evidence type="ECO:0000259" key="6">
    <source>
        <dbReference type="Pfam" id="PF06271"/>
    </source>
</evidence>